<protein>
    <submittedName>
        <fullName evidence="2">Integrase catalytic domain-containing protein</fullName>
    </submittedName>
</protein>
<dbReference type="WBParaSite" id="Hba_06051">
    <property type="protein sequence ID" value="Hba_06051"/>
    <property type="gene ID" value="Hba_06051"/>
</dbReference>
<keyword evidence="1" id="KW-1185">Reference proteome</keyword>
<dbReference type="Gene3D" id="3.30.420.10">
    <property type="entry name" value="Ribonuclease H-like superfamily/Ribonuclease H"/>
    <property type="match status" value="1"/>
</dbReference>
<dbReference type="InterPro" id="IPR036397">
    <property type="entry name" value="RNaseH_sf"/>
</dbReference>
<name>A0A1I7WLN9_HETBA</name>
<organism evidence="1 2">
    <name type="scientific">Heterorhabditis bacteriophora</name>
    <name type="common">Entomopathogenic nematode worm</name>
    <dbReference type="NCBI Taxonomy" id="37862"/>
    <lineage>
        <taxon>Eukaryota</taxon>
        <taxon>Metazoa</taxon>
        <taxon>Ecdysozoa</taxon>
        <taxon>Nematoda</taxon>
        <taxon>Chromadorea</taxon>
        <taxon>Rhabditida</taxon>
        <taxon>Rhabditina</taxon>
        <taxon>Rhabditomorpha</taxon>
        <taxon>Strongyloidea</taxon>
        <taxon>Heterorhabditidae</taxon>
        <taxon>Heterorhabditis</taxon>
    </lineage>
</organism>
<dbReference type="SUPFAM" id="SSF53098">
    <property type="entry name" value="Ribonuclease H-like"/>
    <property type="match status" value="1"/>
</dbReference>
<dbReference type="Proteomes" id="UP000095283">
    <property type="component" value="Unplaced"/>
</dbReference>
<reference evidence="2" key="1">
    <citation type="submission" date="2016-11" db="UniProtKB">
        <authorList>
            <consortium name="WormBaseParasite"/>
        </authorList>
    </citation>
    <scope>IDENTIFICATION</scope>
</reference>
<dbReference type="GO" id="GO:0003676">
    <property type="term" value="F:nucleic acid binding"/>
    <property type="evidence" value="ECO:0007669"/>
    <property type="project" value="InterPro"/>
</dbReference>
<dbReference type="InterPro" id="IPR012337">
    <property type="entry name" value="RNaseH-like_sf"/>
</dbReference>
<evidence type="ECO:0000313" key="1">
    <source>
        <dbReference type="Proteomes" id="UP000095283"/>
    </source>
</evidence>
<dbReference type="AlphaFoldDB" id="A0A1I7WLN9"/>
<sequence length="85" mass="9694">MPMGLKGHDIYPAIELEALDHSPLRSLLHRKDLTGRVARYQIPLINTSEERILRMHADFLGPLPLTLQGNKYILVIIDAFTKYAI</sequence>
<proteinExistence type="predicted"/>
<accession>A0A1I7WLN9</accession>
<evidence type="ECO:0000313" key="2">
    <source>
        <dbReference type="WBParaSite" id="Hba_06051"/>
    </source>
</evidence>